<sequence>MNSSNLKLYSHNVKGLNMPHKRHALYAELKKQNPDIVCLQETHFRRLSHPNLYLPNYTVQYHATSPTKSRGASFLIHNRVSFELHRIIRDTKGRFLIIVCSLNHVLYTIANLYCPNTGQCSFLRHALGKISQVQMGHLILCGDFNLSFDRGRPSGSPQKATRTALNLMSEHQLHDTWRLFHPDEVDYSYYSLTHHTYSRIDYIYTHNSALPLVSDCEIGLITWSDHAPLLLTLSGSHTAFGKSPWRLNESILSHPEASAELREALTHYFRENASPEISPVTLWLAHKAVIRGILIKCWARLKRESQKHKLNLLKDIDRISSLHKVSPTPFLTDQLKSLKKELEELHKKEYAWHAKRLNAKFYLYGNKSGRLLAHRLRGRLARTKIAKIQTASNSFVHQPQQIANKFAEYYAQLFNLHSDTSTPQPSLTGIFTYLTSIKLPQLSESRHDILTTPITALELTTVLSSLPSRKAPGPDGFSSKYYTTFADNLTPHMLTLFNWMFDSGTAPPDLLKATIVTIPKEGKNPELCPNYRPISLLNVDIKIYAKLLANRLSPFLPDLVSDDQVGFILGRQGTDNTIRLLNILDCVARDSSPCLLLSLDAEKAFDRLNWLFLRHVLLKFNLPVPFISAIFTLYSSPTAQVLNAGFLSDTFNITNGTRQGCPLSPLLYALALEPLAQAIRAHSGIEGVPCGPRENKISLFADDILLTLSNPTSSLPHLHESLSQYSRVSYHKINLSKTQALDTHLSHDRLLLRTTYQYDWRDTFLTYLGIKISFSRSIMYKLNYASMLPMIRDLCSTWTRLEFSWLGRIAVIKMTILPKILYIFRALPLSPHPSFFKTIQGVINQFIWKKKKPRVGFQVLTTSVPQGGLGLPNISLYYKAALMALLGTALSSASAPQWTMSIHPTFSPFKLTEMAWLPKHTRPPLPVLLPLATLLLRTWDAVRSRLCHYHPFHLATPLTALSHKIHNFDARHWKPHDILYLVDFYSPTEFMSYETLSGHYDFARPLQFSYLQVKTFLSTYDMVGPGKISIPALSPFEAYCIKPYTPARLLSLCYKLLITPTPNWKHKFQLNWERDLNVTISLNDWSRCFQGDKGKFKSATLNEARKKLLYRLYLTPDRLRHFSTTRSSTCWRCLKDRGSFIHIWWHCPSLNQLWNDIVIFVNKILGTNFTTDPIMLLLQIFPKDTSVAQRKLAAHILTAAYTLIASHWRTQSLPSLQDIRCRLGDIRSLDAMAAWTSGVPYSTRDHWFLWDTHLGT</sequence>
<protein>
    <recommendedName>
        <fullName evidence="1">Reverse transcriptase domain-containing protein</fullName>
    </recommendedName>
</protein>
<reference evidence="2" key="1">
    <citation type="submission" date="2025-08" db="UniProtKB">
        <authorList>
            <consortium name="Ensembl"/>
        </authorList>
    </citation>
    <scope>IDENTIFICATION</scope>
</reference>
<dbReference type="GeneTree" id="ENSGT00940000163630"/>
<dbReference type="AlphaFoldDB" id="A0A8C5M5Z3"/>
<keyword evidence="3" id="KW-1185">Reference proteome</keyword>
<dbReference type="PANTHER" id="PTHR31635">
    <property type="entry name" value="REVERSE TRANSCRIPTASE DOMAIN-CONTAINING PROTEIN-RELATED"/>
    <property type="match status" value="1"/>
</dbReference>
<accession>A0A8C5M5Z3</accession>
<dbReference type="CDD" id="cd01650">
    <property type="entry name" value="RT_nLTR_like"/>
    <property type="match status" value="1"/>
</dbReference>
<dbReference type="Gene3D" id="3.60.10.10">
    <property type="entry name" value="Endonuclease/exonuclease/phosphatase"/>
    <property type="match status" value="1"/>
</dbReference>
<dbReference type="SUPFAM" id="SSF56219">
    <property type="entry name" value="DNase I-like"/>
    <property type="match status" value="1"/>
</dbReference>
<dbReference type="Ensembl" id="ENSLLET00000010363.1">
    <property type="protein sequence ID" value="ENSLLEP00000009976.1"/>
    <property type="gene ID" value="ENSLLEG00000006358.1"/>
</dbReference>
<dbReference type="Pfam" id="PF03372">
    <property type="entry name" value="Exo_endo_phos"/>
    <property type="match status" value="1"/>
</dbReference>
<dbReference type="InterPro" id="IPR000477">
    <property type="entry name" value="RT_dom"/>
</dbReference>
<dbReference type="CDD" id="cd09076">
    <property type="entry name" value="L1-EN"/>
    <property type="match status" value="1"/>
</dbReference>
<reference evidence="2" key="2">
    <citation type="submission" date="2025-09" db="UniProtKB">
        <authorList>
            <consortium name="Ensembl"/>
        </authorList>
    </citation>
    <scope>IDENTIFICATION</scope>
</reference>
<dbReference type="InterPro" id="IPR005135">
    <property type="entry name" value="Endo/exonuclease/phosphatase"/>
</dbReference>
<evidence type="ECO:0000259" key="1">
    <source>
        <dbReference type="PROSITE" id="PS50878"/>
    </source>
</evidence>
<dbReference type="PANTHER" id="PTHR31635:SF196">
    <property type="entry name" value="REVERSE TRANSCRIPTASE DOMAIN-CONTAINING PROTEIN-RELATED"/>
    <property type="match status" value="1"/>
</dbReference>
<dbReference type="Pfam" id="PF00078">
    <property type="entry name" value="RVT_1"/>
    <property type="match status" value="1"/>
</dbReference>
<dbReference type="OrthoDB" id="9909690at2759"/>
<dbReference type="SUPFAM" id="SSF56672">
    <property type="entry name" value="DNA/RNA polymerases"/>
    <property type="match status" value="1"/>
</dbReference>
<organism evidence="2 3">
    <name type="scientific">Leptobrachium leishanense</name>
    <name type="common">Leishan spiny toad</name>
    <dbReference type="NCBI Taxonomy" id="445787"/>
    <lineage>
        <taxon>Eukaryota</taxon>
        <taxon>Metazoa</taxon>
        <taxon>Chordata</taxon>
        <taxon>Craniata</taxon>
        <taxon>Vertebrata</taxon>
        <taxon>Euteleostomi</taxon>
        <taxon>Amphibia</taxon>
        <taxon>Batrachia</taxon>
        <taxon>Anura</taxon>
        <taxon>Pelobatoidea</taxon>
        <taxon>Megophryidae</taxon>
        <taxon>Leptobrachium</taxon>
    </lineage>
</organism>
<evidence type="ECO:0000313" key="2">
    <source>
        <dbReference type="Ensembl" id="ENSLLEP00000009976.1"/>
    </source>
</evidence>
<dbReference type="InterPro" id="IPR043502">
    <property type="entry name" value="DNA/RNA_pol_sf"/>
</dbReference>
<name>A0A8C5M5Z3_9ANUR</name>
<feature type="domain" description="Reverse transcriptase" evidence="1">
    <location>
        <begin position="499"/>
        <end position="772"/>
    </location>
</feature>
<evidence type="ECO:0000313" key="3">
    <source>
        <dbReference type="Proteomes" id="UP000694569"/>
    </source>
</evidence>
<dbReference type="Proteomes" id="UP000694569">
    <property type="component" value="Unplaced"/>
</dbReference>
<proteinExistence type="predicted"/>
<dbReference type="GO" id="GO:0003824">
    <property type="term" value="F:catalytic activity"/>
    <property type="evidence" value="ECO:0007669"/>
    <property type="project" value="InterPro"/>
</dbReference>
<dbReference type="InterPro" id="IPR036691">
    <property type="entry name" value="Endo/exonu/phosph_ase_sf"/>
</dbReference>
<dbReference type="PROSITE" id="PS50878">
    <property type="entry name" value="RT_POL"/>
    <property type="match status" value="1"/>
</dbReference>